<name>A0AAV9UGX3_9PEZI</name>
<dbReference type="GO" id="GO:0005634">
    <property type="term" value="C:nucleus"/>
    <property type="evidence" value="ECO:0007669"/>
    <property type="project" value="TreeGrafter"/>
</dbReference>
<evidence type="ECO:0000259" key="4">
    <source>
        <dbReference type="Pfam" id="PF05368"/>
    </source>
</evidence>
<keyword evidence="6" id="KW-1185">Reference proteome</keyword>
<dbReference type="Proteomes" id="UP001375240">
    <property type="component" value="Unassembled WGS sequence"/>
</dbReference>
<dbReference type="AlphaFoldDB" id="A0AAV9UGX3"/>
<dbReference type="PANTHER" id="PTHR42748">
    <property type="entry name" value="NITROGEN METABOLITE REPRESSION PROTEIN NMRA FAMILY MEMBER"/>
    <property type="match status" value="1"/>
</dbReference>
<sequence length="380" mass="42303">MMPAMPAMSPTRGTLVVVNSTGRQTSSVIRVASAIGYKVRAQLRSATRGPKVALAQELGALQNVELVEGSLTDPNIVNNLFKGADVAFINTTFWGDEVAIGTALARAAKEAGIKHYIYSSLTDHKKCWGNHLPHLPYWATKHQVEEYIRSELLKDMPTTFVYAGIYNNNFSTFHHLPLWELQLADEKAGGGFVWTAPFDEDYKMPFLDAEHDTGPAVIQILKDGPSKWNGSRIPLAFEYLSPREIAATFSRALSRPFTYKKAPIEIKAKLPDGYLTQVLAIAELFGTHRAEYFPPGMTVPGPARKIWRGWRGLEEYAREVFPIEEAYNGRTWMHADEDDEDIMDDDEVGEGFDDEEIAGSPDNTVVGEEDSAIYLSDSKP</sequence>
<evidence type="ECO:0000313" key="5">
    <source>
        <dbReference type="EMBL" id="KAK6340947.1"/>
    </source>
</evidence>
<keyword evidence="2" id="KW-0521">NADP</keyword>
<evidence type="ECO:0000256" key="1">
    <source>
        <dbReference type="ARBA" id="ARBA00006328"/>
    </source>
</evidence>
<dbReference type="InterPro" id="IPR036291">
    <property type="entry name" value="NAD(P)-bd_dom_sf"/>
</dbReference>
<dbReference type="EMBL" id="JAVHNQ010000008">
    <property type="protein sequence ID" value="KAK6340947.1"/>
    <property type="molecule type" value="Genomic_DNA"/>
</dbReference>
<gene>
    <name evidence="5" type="ORF">TWF696_009260</name>
</gene>
<dbReference type="Pfam" id="PF05368">
    <property type="entry name" value="NmrA"/>
    <property type="match status" value="1"/>
</dbReference>
<organism evidence="5 6">
    <name type="scientific">Orbilia brochopaga</name>
    <dbReference type="NCBI Taxonomy" id="3140254"/>
    <lineage>
        <taxon>Eukaryota</taxon>
        <taxon>Fungi</taxon>
        <taxon>Dikarya</taxon>
        <taxon>Ascomycota</taxon>
        <taxon>Pezizomycotina</taxon>
        <taxon>Orbiliomycetes</taxon>
        <taxon>Orbiliales</taxon>
        <taxon>Orbiliaceae</taxon>
        <taxon>Orbilia</taxon>
    </lineage>
</organism>
<evidence type="ECO:0000313" key="6">
    <source>
        <dbReference type="Proteomes" id="UP001375240"/>
    </source>
</evidence>
<accession>A0AAV9UGX3</accession>
<dbReference type="Gene3D" id="3.40.50.720">
    <property type="entry name" value="NAD(P)-binding Rossmann-like Domain"/>
    <property type="match status" value="1"/>
</dbReference>
<dbReference type="PANTHER" id="PTHR42748:SF5">
    <property type="entry name" value="NITROGEN METABOLITE REPRESSION PROTEIN NMRA"/>
    <property type="match status" value="1"/>
</dbReference>
<feature type="region of interest" description="Disordered" evidence="3">
    <location>
        <begin position="342"/>
        <end position="380"/>
    </location>
</feature>
<feature type="compositionally biased region" description="Acidic residues" evidence="3">
    <location>
        <begin position="342"/>
        <end position="357"/>
    </location>
</feature>
<dbReference type="InterPro" id="IPR008030">
    <property type="entry name" value="NmrA-like"/>
</dbReference>
<comment type="caution">
    <text evidence="5">The sequence shown here is derived from an EMBL/GenBank/DDBJ whole genome shotgun (WGS) entry which is preliminary data.</text>
</comment>
<protein>
    <recommendedName>
        <fullName evidence="4">NmrA-like domain-containing protein</fullName>
    </recommendedName>
</protein>
<evidence type="ECO:0000256" key="3">
    <source>
        <dbReference type="SAM" id="MobiDB-lite"/>
    </source>
</evidence>
<proteinExistence type="inferred from homology"/>
<evidence type="ECO:0000256" key="2">
    <source>
        <dbReference type="ARBA" id="ARBA00022857"/>
    </source>
</evidence>
<feature type="domain" description="NmrA-like" evidence="4">
    <location>
        <begin position="13"/>
        <end position="317"/>
    </location>
</feature>
<dbReference type="InterPro" id="IPR051164">
    <property type="entry name" value="NmrA-like_oxidored"/>
</dbReference>
<dbReference type="SUPFAM" id="SSF51735">
    <property type="entry name" value="NAD(P)-binding Rossmann-fold domains"/>
    <property type="match status" value="1"/>
</dbReference>
<comment type="similarity">
    <text evidence="1">Belongs to the NmrA-type oxidoreductase family.</text>
</comment>
<reference evidence="5 6" key="1">
    <citation type="submission" date="2019-10" db="EMBL/GenBank/DDBJ databases">
        <authorList>
            <person name="Palmer J.M."/>
        </authorList>
    </citation>
    <scope>NUCLEOTIDE SEQUENCE [LARGE SCALE GENOMIC DNA]</scope>
    <source>
        <strain evidence="5 6">TWF696</strain>
    </source>
</reference>
<dbReference type="Gene3D" id="3.90.25.10">
    <property type="entry name" value="UDP-galactose 4-epimerase, domain 1"/>
    <property type="match status" value="1"/>
</dbReference>
<dbReference type="CDD" id="cd05251">
    <property type="entry name" value="NmrA_like_SDR_a"/>
    <property type="match status" value="1"/>
</dbReference>